<proteinExistence type="predicted"/>
<evidence type="ECO:0000313" key="2">
    <source>
        <dbReference type="Proteomes" id="UP001497535"/>
    </source>
</evidence>
<reference evidence="1" key="1">
    <citation type="submission" date="2023-11" db="EMBL/GenBank/DDBJ databases">
        <authorList>
            <person name="Poullet M."/>
        </authorList>
    </citation>
    <scope>NUCLEOTIDE SEQUENCE</scope>
    <source>
        <strain evidence="1">E1834</strain>
    </source>
</reference>
<protein>
    <submittedName>
        <fullName evidence="1">Uncharacterized protein</fullName>
    </submittedName>
</protein>
<dbReference type="Proteomes" id="UP001497535">
    <property type="component" value="Unassembled WGS sequence"/>
</dbReference>
<comment type="caution">
    <text evidence="1">The sequence shown here is derived from an EMBL/GenBank/DDBJ whole genome shotgun (WGS) entry which is preliminary data.</text>
</comment>
<evidence type="ECO:0000313" key="1">
    <source>
        <dbReference type="EMBL" id="CAK5032916.1"/>
    </source>
</evidence>
<gene>
    <name evidence="1" type="ORF">MENTE1834_LOCUS8001</name>
</gene>
<name>A0ACB0Y5F9_MELEN</name>
<keyword evidence="2" id="KW-1185">Reference proteome</keyword>
<dbReference type="EMBL" id="CAVMJV010000006">
    <property type="protein sequence ID" value="CAK5032916.1"/>
    <property type="molecule type" value="Genomic_DNA"/>
</dbReference>
<organism evidence="1 2">
    <name type="scientific">Meloidogyne enterolobii</name>
    <name type="common">Root-knot nematode worm</name>
    <name type="synonym">Meloidogyne mayaguensis</name>
    <dbReference type="NCBI Taxonomy" id="390850"/>
    <lineage>
        <taxon>Eukaryota</taxon>
        <taxon>Metazoa</taxon>
        <taxon>Ecdysozoa</taxon>
        <taxon>Nematoda</taxon>
        <taxon>Chromadorea</taxon>
        <taxon>Rhabditida</taxon>
        <taxon>Tylenchina</taxon>
        <taxon>Tylenchomorpha</taxon>
        <taxon>Tylenchoidea</taxon>
        <taxon>Meloidogynidae</taxon>
        <taxon>Meloidogyninae</taxon>
        <taxon>Meloidogyne</taxon>
    </lineage>
</organism>
<accession>A0ACB0Y5F9</accession>
<sequence>MYKANFSGSLGDTEKILPIRGLRFLFFSLIFNFFQTLSFLLNAYVSGMFSKSIFLTAESLSHNFQ</sequence>